<name>A0A5Q0CA31_9HYPH</name>
<accession>A0A5Q0CA31</accession>
<dbReference type="AlphaFoldDB" id="A0A5Q0CA31"/>
<protein>
    <submittedName>
        <fullName evidence="1">Uncharacterized protein</fullName>
    </submittedName>
</protein>
<evidence type="ECO:0000313" key="1">
    <source>
        <dbReference type="EMBL" id="QFY60711.1"/>
    </source>
</evidence>
<sequence>MKWLHSYPRQDNDPEDRRVVFSHREIAAIIKGITQEDGTEAPITGKSLGEAILFVSEEAATSSSSAHVIYGANESLSYTDCLSIYRDYGAALRAGSH</sequence>
<dbReference type="EMBL" id="CP043498">
    <property type="protein sequence ID" value="QFY60711.1"/>
    <property type="molecule type" value="Genomic_DNA"/>
</dbReference>
<proteinExistence type="predicted"/>
<dbReference type="Proteomes" id="UP000326881">
    <property type="component" value="Chromosome"/>
</dbReference>
<keyword evidence="2" id="KW-1185">Reference proteome</keyword>
<evidence type="ECO:0000313" key="2">
    <source>
        <dbReference type="Proteomes" id="UP000326881"/>
    </source>
</evidence>
<reference evidence="1 2" key="1">
    <citation type="submission" date="2019-08" db="EMBL/GenBank/DDBJ databases">
        <title>Prosopis cineraria nodule microbiome.</title>
        <authorList>
            <person name="Ali R."/>
            <person name="Chaluvadi S.R."/>
            <person name="Wang X."/>
        </authorList>
    </citation>
    <scope>NUCLEOTIDE SEQUENCE [LARGE SCALE GENOMIC DNA]</scope>
    <source>
        <strain evidence="1 2">BG7</strain>
    </source>
</reference>
<dbReference type="OrthoDB" id="8370202at2"/>
<gene>
    <name evidence="1" type="ORF">FZ934_09920</name>
</gene>
<organism evidence="1 2">
    <name type="scientific">Rhizobium grahamii</name>
    <dbReference type="NCBI Taxonomy" id="1120045"/>
    <lineage>
        <taxon>Bacteria</taxon>
        <taxon>Pseudomonadati</taxon>
        <taxon>Pseudomonadota</taxon>
        <taxon>Alphaproteobacteria</taxon>
        <taxon>Hyphomicrobiales</taxon>
        <taxon>Rhizobiaceae</taxon>
        <taxon>Rhizobium/Agrobacterium group</taxon>
        <taxon>Rhizobium</taxon>
    </lineage>
</organism>
<dbReference type="KEGG" id="rgr:FZ934_09920"/>